<name>A0A1E5V5E0_9POAL</name>
<reference evidence="6 7" key="1">
    <citation type="submission" date="2016-09" db="EMBL/GenBank/DDBJ databases">
        <title>The draft genome of Dichanthelium oligosanthes: A C3 panicoid grass species.</title>
        <authorList>
            <person name="Studer A.J."/>
            <person name="Schnable J.C."/>
            <person name="Brutnell T.P."/>
        </authorList>
    </citation>
    <scope>NUCLEOTIDE SEQUENCE [LARGE SCALE GENOMIC DNA]</scope>
    <source>
        <strain evidence="7">cv. Kellogg 1175</strain>
        <tissue evidence="6">Leaf</tissue>
    </source>
</reference>
<proteinExistence type="inferred from homology"/>
<dbReference type="SMART" id="SM00256">
    <property type="entry name" value="FBOX"/>
    <property type="match status" value="1"/>
</dbReference>
<dbReference type="Gene3D" id="1.20.1280.50">
    <property type="match status" value="1"/>
</dbReference>
<sequence length="629" mass="69547">MSSLPLFHLLHPTRRPPLIRPFLAGAVSAADRCEALQGAASPSQDFSGSLLLRGYTTLFFVCHLLQHIFIEKKDYAAFIFLFDSLMTDRSDGPIGRLPEHLIVEILIRLPVCDWVQIACVNKQWANIFQGDCLWQTAIARNWPSTGLRKRWPGPIPRGSARRSVLFLGHFRRFQALYVSENLVLSGGEIDELVGHTYLYLKEQLEHPTMPPSSILHGTIIGEVFCSNFPKNEFFLPFPYSRSYKVLWRVFDKLFTDFRDCFSGPDYHDALSTAKSRQAPTMARSSLLLVLLTVVWTCTVPARADPMLERFEQWMGRHGRLYGDAGEKQRRMEVYRRNVELVEQFNSMSNAGYKLADTKFADLTNEEFRARMLGFGPHSRTGHTTAPSTMTSVDSGLAEDSSDLPKSVDWREKGAVAPVKNQGECGSCWAFSAVAAMEGINQIKNGKLVSLSEQELVDCDTEAVGCAGGYMSWAFEFVMKNRGLTTEGNYPYLGTNGACQTPKLNQSAVSISGYLNVTASSEPELMRAAAAQPVSVAVDAGSFVWQFYGGGVFTGPCTSELNHGVTVVGYGETQGDADGDGTGTPGQKYWIVKNSWGADWGEAGYIRMQRQTGVAEGLCGIALLPSYPVM</sequence>
<evidence type="ECO:0000313" key="6">
    <source>
        <dbReference type="EMBL" id="OEL20205.1"/>
    </source>
</evidence>
<dbReference type="SUPFAM" id="SSF54001">
    <property type="entry name" value="Cysteine proteinases"/>
    <property type="match status" value="1"/>
</dbReference>
<dbReference type="PROSITE" id="PS00640">
    <property type="entry name" value="THIOL_PROTEASE_ASN"/>
    <property type="match status" value="1"/>
</dbReference>
<dbReference type="InterPro" id="IPR000668">
    <property type="entry name" value="Peptidase_C1A_C"/>
</dbReference>
<evidence type="ECO:0000313" key="7">
    <source>
        <dbReference type="Proteomes" id="UP000095767"/>
    </source>
</evidence>
<dbReference type="GO" id="GO:0008234">
    <property type="term" value="F:cysteine-type peptidase activity"/>
    <property type="evidence" value="ECO:0007669"/>
    <property type="project" value="InterPro"/>
</dbReference>
<evidence type="ECO:0000259" key="5">
    <source>
        <dbReference type="PROSITE" id="PS50181"/>
    </source>
</evidence>
<dbReference type="AlphaFoldDB" id="A0A1E5V5E0"/>
<keyword evidence="3" id="KW-1015">Disulfide bond</keyword>
<dbReference type="GO" id="GO:0006508">
    <property type="term" value="P:proteolysis"/>
    <property type="evidence" value="ECO:0007669"/>
    <property type="project" value="UniProtKB-KW"/>
</dbReference>
<evidence type="ECO:0000256" key="1">
    <source>
        <dbReference type="ARBA" id="ARBA00008455"/>
    </source>
</evidence>
<dbReference type="PROSITE" id="PS00639">
    <property type="entry name" value="THIOL_PROTEASE_HIS"/>
    <property type="match status" value="1"/>
</dbReference>
<evidence type="ECO:0000256" key="3">
    <source>
        <dbReference type="ARBA" id="ARBA00023157"/>
    </source>
</evidence>
<organism evidence="6 7">
    <name type="scientific">Dichanthelium oligosanthes</name>
    <dbReference type="NCBI Taxonomy" id="888268"/>
    <lineage>
        <taxon>Eukaryota</taxon>
        <taxon>Viridiplantae</taxon>
        <taxon>Streptophyta</taxon>
        <taxon>Embryophyta</taxon>
        <taxon>Tracheophyta</taxon>
        <taxon>Spermatophyta</taxon>
        <taxon>Magnoliopsida</taxon>
        <taxon>Liliopsida</taxon>
        <taxon>Poales</taxon>
        <taxon>Poaceae</taxon>
        <taxon>PACMAD clade</taxon>
        <taxon>Panicoideae</taxon>
        <taxon>Panicodae</taxon>
        <taxon>Paniceae</taxon>
        <taxon>Dichantheliinae</taxon>
        <taxon>Dichanthelium</taxon>
    </lineage>
</organism>
<dbReference type="PROSITE" id="PS50181">
    <property type="entry name" value="FBOX"/>
    <property type="match status" value="1"/>
</dbReference>
<keyword evidence="2" id="KW-0732">Signal</keyword>
<dbReference type="PANTHER" id="PTHR12411">
    <property type="entry name" value="CYSTEINE PROTEASE FAMILY C1-RELATED"/>
    <property type="match status" value="1"/>
</dbReference>
<dbReference type="SUPFAM" id="SSF81383">
    <property type="entry name" value="F-box domain"/>
    <property type="match status" value="1"/>
</dbReference>
<dbReference type="InterPro" id="IPR025660">
    <property type="entry name" value="Pept_his_AS"/>
</dbReference>
<dbReference type="InterPro" id="IPR013128">
    <property type="entry name" value="Peptidase_C1A"/>
</dbReference>
<protein>
    <submittedName>
        <fullName evidence="6">Senescence-specific cysteine protease SAG12</fullName>
    </submittedName>
</protein>
<dbReference type="InterPro" id="IPR000169">
    <property type="entry name" value="Pept_cys_AS"/>
</dbReference>
<dbReference type="STRING" id="888268.A0A1E5V5E0"/>
<dbReference type="EMBL" id="LWDX02051443">
    <property type="protein sequence ID" value="OEL20205.1"/>
    <property type="molecule type" value="Genomic_DNA"/>
</dbReference>
<keyword evidence="7" id="KW-1185">Reference proteome</keyword>
<gene>
    <name evidence="6" type="ORF">BAE44_0018777</name>
</gene>
<dbReference type="InterPro" id="IPR039417">
    <property type="entry name" value="Peptidase_C1A_papain-like"/>
</dbReference>
<feature type="region of interest" description="Disordered" evidence="4">
    <location>
        <begin position="373"/>
        <end position="404"/>
    </location>
</feature>
<comment type="similarity">
    <text evidence="1">Belongs to the peptidase C1 family.</text>
</comment>
<dbReference type="CDD" id="cd02248">
    <property type="entry name" value="Peptidase_C1A"/>
    <property type="match status" value="1"/>
</dbReference>
<dbReference type="SMART" id="SM00848">
    <property type="entry name" value="Inhibitor_I29"/>
    <property type="match status" value="1"/>
</dbReference>
<dbReference type="Gene3D" id="3.90.70.10">
    <property type="entry name" value="Cysteine proteinases"/>
    <property type="match status" value="1"/>
</dbReference>
<accession>A0A1E5V5E0</accession>
<dbReference type="InterPro" id="IPR025661">
    <property type="entry name" value="Pept_asp_AS"/>
</dbReference>
<evidence type="ECO:0000256" key="4">
    <source>
        <dbReference type="SAM" id="MobiDB-lite"/>
    </source>
</evidence>
<dbReference type="PROSITE" id="PS00139">
    <property type="entry name" value="THIOL_PROTEASE_CYS"/>
    <property type="match status" value="1"/>
</dbReference>
<dbReference type="Proteomes" id="UP000095767">
    <property type="component" value="Unassembled WGS sequence"/>
</dbReference>
<dbReference type="FunFam" id="3.90.70.10:FF:000164">
    <property type="entry name" value="Cysteine protease Mir1"/>
    <property type="match status" value="1"/>
</dbReference>
<dbReference type="Pfam" id="PF00646">
    <property type="entry name" value="F-box"/>
    <property type="match status" value="1"/>
</dbReference>
<dbReference type="OrthoDB" id="10253408at2759"/>
<dbReference type="Pfam" id="PF08246">
    <property type="entry name" value="Inhibitor_I29"/>
    <property type="match status" value="1"/>
</dbReference>
<comment type="caution">
    <text evidence="6">The sequence shown here is derived from an EMBL/GenBank/DDBJ whole genome shotgun (WGS) entry which is preliminary data.</text>
</comment>
<dbReference type="InterPro" id="IPR038765">
    <property type="entry name" value="Papain-like_cys_pep_sf"/>
</dbReference>
<keyword evidence="6" id="KW-0645">Protease</keyword>
<dbReference type="Pfam" id="PF00112">
    <property type="entry name" value="Peptidase_C1"/>
    <property type="match status" value="1"/>
</dbReference>
<keyword evidence="6" id="KW-0378">Hydrolase</keyword>
<dbReference type="SMART" id="SM00645">
    <property type="entry name" value="Pept_C1"/>
    <property type="match status" value="1"/>
</dbReference>
<dbReference type="InterPro" id="IPR036047">
    <property type="entry name" value="F-box-like_dom_sf"/>
</dbReference>
<feature type="domain" description="F-box" evidence="5">
    <location>
        <begin position="91"/>
        <end position="137"/>
    </location>
</feature>
<dbReference type="InterPro" id="IPR013201">
    <property type="entry name" value="Prot_inhib_I29"/>
</dbReference>
<feature type="compositionally biased region" description="Polar residues" evidence="4">
    <location>
        <begin position="381"/>
        <end position="393"/>
    </location>
</feature>
<evidence type="ECO:0000256" key="2">
    <source>
        <dbReference type="ARBA" id="ARBA00022729"/>
    </source>
</evidence>
<dbReference type="InterPro" id="IPR001810">
    <property type="entry name" value="F-box_dom"/>
</dbReference>
<dbReference type="PRINTS" id="PR00705">
    <property type="entry name" value="PAPAIN"/>
</dbReference>